<comment type="similarity">
    <text evidence="2">Belongs to the BYE1 family.</text>
</comment>
<dbReference type="InterPro" id="IPR003618">
    <property type="entry name" value="TFIIS_cen_dom"/>
</dbReference>
<feature type="compositionally biased region" description="Basic and acidic residues" evidence="9">
    <location>
        <begin position="212"/>
        <end position="233"/>
    </location>
</feature>
<dbReference type="STRING" id="286115.A0A507CP68"/>
<evidence type="ECO:0000259" key="10">
    <source>
        <dbReference type="PROSITE" id="PS50016"/>
    </source>
</evidence>
<dbReference type="PANTHER" id="PTHR11477:SF0">
    <property type="entry name" value="IP08861P-RELATED"/>
    <property type="match status" value="1"/>
</dbReference>
<feature type="region of interest" description="Disordered" evidence="9">
    <location>
        <begin position="796"/>
        <end position="824"/>
    </location>
</feature>
<evidence type="ECO:0000313" key="14">
    <source>
        <dbReference type="Proteomes" id="UP000317494"/>
    </source>
</evidence>
<keyword evidence="14" id="KW-1185">Reference proteome</keyword>
<dbReference type="SMART" id="SM00249">
    <property type="entry name" value="PHD"/>
    <property type="match status" value="1"/>
</dbReference>
<feature type="region of interest" description="Disordered" evidence="9">
    <location>
        <begin position="434"/>
        <end position="521"/>
    </location>
</feature>
<keyword evidence="6" id="KW-0862">Zinc</keyword>
<feature type="domain" description="TFIIS central" evidence="11">
    <location>
        <begin position="260"/>
        <end position="395"/>
    </location>
</feature>
<keyword evidence="5 8" id="KW-0863">Zinc-finger</keyword>
<evidence type="ECO:0000256" key="1">
    <source>
        <dbReference type="ARBA" id="ARBA00002311"/>
    </source>
</evidence>
<feature type="compositionally biased region" description="Acidic residues" evidence="9">
    <location>
        <begin position="164"/>
        <end position="177"/>
    </location>
</feature>
<dbReference type="Pfam" id="PF07744">
    <property type="entry name" value="SPOC"/>
    <property type="match status" value="1"/>
</dbReference>
<proteinExistence type="inferred from homology"/>
<dbReference type="SUPFAM" id="SSF46942">
    <property type="entry name" value="Elongation factor TFIIS domain 2"/>
    <property type="match status" value="1"/>
</dbReference>
<evidence type="ECO:0000313" key="12">
    <source>
        <dbReference type="EMBL" id="TPX40931.1"/>
    </source>
</evidence>
<evidence type="ECO:0000313" key="13">
    <source>
        <dbReference type="EMBL" id="TPX45116.1"/>
    </source>
</evidence>
<evidence type="ECO:0000256" key="6">
    <source>
        <dbReference type="ARBA" id="ARBA00022833"/>
    </source>
</evidence>
<feature type="region of interest" description="Disordered" evidence="9">
    <location>
        <begin position="117"/>
        <end position="257"/>
    </location>
</feature>
<dbReference type="Proteomes" id="UP000317494">
    <property type="component" value="Unassembled WGS sequence"/>
</dbReference>
<keyword evidence="4" id="KW-0479">Metal-binding</keyword>
<dbReference type="Gene3D" id="3.30.40.10">
    <property type="entry name" value="Zinc/RING finger domain, C3HC4 (zinc finger)"/>
    <property type="match status" value="1"/>
</dbReference>
<evidence type="ECO:0000256" key="7">
    <source>
        <dbReference type="ARBA" id="ARBA00023242"/>
    </source>
</evidence>
<evidence type="ECO:0000256" key="2">
    <source>
        <dbReference type="ARBA" id="ARBA00011050"/>
    </source>
</evidence>
<dbReference type="CDD" id="cd21538">
    <property type="entry name" value="SPOC_TFIIS"/>
    <property type="match status" value="1"/>
</dbReference>
<dbReference type="VEuPathDB" id="FungiDB:SeMB42_g04094"/>
<dbReference type="InterPro" id="IPR013083">
    <property type="entry name" value="Znf_RING/FYVE/PHD"/>
</dbReference>
<dbReference type="GO" id="GO:0031440">
    <property type="term" value="P:regulation of mRNA 3'-end processing"/>
    <property type="evidence" value="ECO:0007669"/>
    <property type="project" value="TreeGrafter"/>
</dbReference>
<dbReference type="CDD" id="cd15553">
    <property type="entry name" value="PHD_Cfp1"/>
    <property type="match status" value="1"/>
</dbReference>
<sequence length="946" mass="104492">MTTMSMLPSHDATETHINQDISTANVTDARQTPVLDDRPTHDEEGRPLYCICRKPDESGFMIECDYCMEWYHGDCINITKKIAKSFGKQKWACPLCRQKGIGQPMPHEAEYYQFSDDNDAAVDPDSDDYRESDVSEGGKRKKKAKKDKNSNAKSKVKNNHGADSEDDGSDGEDESEKDEGAPRSTRKAPFAKGPKCALRGCNRPAKPNNEYCSKEHAQAVTGKRPDKSKERRTSSASKQGSTDGAVTSDKTRLSSETVKFRRKAREAFAEQLEAIFKEAKSGVLGHVDVAVNLKNWVGFAKALETEIFNTFGERGVKGRLEAGDKYKSKVRSVLYNLKDKSNTRFRKIIVTGQMDAQRIVHAAPEELGNEDIVNLTQNLEKQAMKTLIISPSDAVPIVKKTHKGEIEIEYNPPSTPVVNAPIPIRTQKSDISIISSSSNSTSGMHVGGGHEDRKGSLTEAPVLAVPLTNSGDSTPTRPDSRKRSASGSTATSPKRIKKGDDVHHHNPASPSNPGDLYDTEEDYFRPTEDDVGMDVKIRAWTPEGTPPPLPESMWEGQITMQNVAKFHCSAKQVSGNTIAEGIEWKAILPETLIIEGRIAIDRAEKYMSEQHRTSSKQVIVVLFKSGNSSEDEKNSNDFFDYFYTKSRYAVVKEKPYAVKDMYVCCIKKDDRLPSFVRNINGCQLPPGPAQEDMMLGCILVANSALKKLKRETSLDFAGNIRNNDIHNSHRSSTPPTSISLPPLPANLSNHAATPPSSQAASAPANNPLAMMLGNTQPGNSAAPIPNPILALLNNLQQQAQQSHQRPPQGPMHNHVPPSQQMIQSNVSMPPPVMNHYMANQHHMQPQMPQQQQQQQQVPPHMLALLTHLAQQGRNQSQIQPPMHQMQSNGPMMNAYTPTPQLNNGNNNMMGINYGQAQQHGGGHPQQQPINPALLAFWQQQGRSHMS</sequence>
<feature type="compositionally biased region" description="Polar residues" evidence="9">
    <location>
        <begin position="234"/>
        <end position="245"/>
    </location>
</feature>
<evidence type="ECO:0000256" key="4">
    <source>
        <dbReference type="ARBA" id="ARBA00022723"/>
    </source>
</evidence>
<dbReference type="Gene3D" id="1.10.472.30">
    <property type="entry name" value="Transcription elongation factor S-II, central domain"/>
    <property type="match status" value="1"/>
</dbReference>
<dbReference type="GO" id="GO:0006368">
    <property type="term" value="P:transcription elongation by RNA polymerase II"/>
    <property type="evidence" value="ECO:0007669"/>
    <property type="project" value="TreeGrafter"/>
</dbReference>
<dbReference type="EMBL" id="QEAM01000351">
    <property type="protein sequence ID" value="TPX40931.1"/>
    <property type="molecule type" value="Genomic_DNA"/>
</dbReference>
<dbReference type="PROSITE" id="PS50016">
    <property type="entry name" value="ZF_PHD_2"/>
    <property type="match status" value="1"/>
</dbReference>
<protein>
    <recommendedName>
        <fullName evidence="3">Transcription factor BYE1</fullName>
    </recommendedName>
</protein>
<evidence type="ECO:0000256" key="3">
    <source>
        <dbReference type="ARBA" id="ARBA00021616"/>
    </source>
</evidence>
<dbReference type="InterPro" id="IPR036575">
    <property type="entry name" value="TFIIS_cen_dom_sf"/>
</dbReference>
<dbReference type="GO" id="GO:0006362">
    <property type="term" value="P:transcription elongation by RNA polymerase I"/>
    <property type="evidence" value="ECO:0007669"/>
    <property type="project" value="TreeGrafter"/>
</dbReference>
<dbReference type="Proteomes" id="UP000320475">
    <property type="component" value="Unassembled WGS sequence"/>
</dbReference>
<name>A0A507CP68_9FUNG</name>
<keyword evidence="7" id="KW-0539">Nucleus</keyword>
<feature type="compositionally biased region" description="Acidic residues" evidence="9">
    <location>
        <begin position="117"/>
        <end position="126"/>
    </location>
</feature>
<dbReference type="InterPro" id="IPR012921">
    <property type="entry name" value="SPOC_C"/>
</dbReference>
<dbReference type="InterPro" id="IPR019786">
    <property type="entry name" value="Zinc_finger_PHD-type_CS"/>
</dbReference>
<dbReference type="InterPro" id="IPR019787">
    <property type="entry name" value="Znf_PHD-finger"/>
</dbReference>
<dbReference type="EMBL" id="QEAN01000159">
    <property type="protein sequence ID" value="TPX45116.1"/>
    <property type="molecule type" value="Genomic_DNA"/>
</dbReference>
<feature type="region of interest" description="Disordered" evidence="9">
    <location>
        <begin position="719"/>
        <end position="781"/>
    </location>
</feature>
<dbReference type="GO" id="GO:0008270">
    <property type="term" value="F:zinc ion binding"/>
    <property type="evidence" value="ECO:0007669"/>
    <property type="project" value="UniProtKB-KW"/>
</dbReference>
<evidence type="ECO:0000256" key="8">
    <source>
        <dbReference type="PROSITE-ProRule" id="PRU00146"/>
    </source>
</evidence>
<evidence type="ECO:0000256" key="9">
    <source>
        <dbReference type="SAM" id="MobiDB-lite"/>
    </source>
</evidence>
<dbReference type="SMART" id="SM00510">
    <property type="entry name" value="TFS2M"/>
    <property type="match status" value="1"/>
</dbReference>
<organism evidence="12 15">
    <name type="scientific">Synchytrium endobioticum</name>
    <dbReference type="NCBI Taxonomy" id="286115"/>
    <lineage>
        <taxon>Eukaryota</taxon>
        <taxon>Fungi</taxon>
        <taxon>Fungi incertae sedis</taxon>
        <taxon>Chytridiomycota</taxon>
        <taxon>Chytridiomycota incertae sedis</taxon>
        <taxon>Chytridiomycetes</taxon>
        <taxon>Synchytriales</taxon>
        <taxon>Synchytriaceae</taxon>
        <taxon>Synchytrium</taxon>
    </lineage>
</organism>
<dbReference type="InterPro" id="IPR011011">
    <property type="entry name" value="Znf_FYVE_PHD"/>
</dbReference>
<gene>
    <name evidence="12" type="ORF">SeLEV6574_g06333</name>
    <name evidence="13" type="ORF">SeMB42_g04094</name>
</gene>
<dbReference type="PROSITE" id="PS51321">
    <property type="entry name" value="TFIIS_CENTRAL"/>
    <property type="match status" value="1"/>
</dbReference>
<dbReference type="GO" id="GO:0005634">
    <property type="term" value="C:nucleus"/>
    <property type="evidence" value="ECO:0007669"/>
    <property type="project" value="TreeGrafter"/>
</dbReference>
<evidence type="ECO:0000313" key="15">
    <source>
        <dbReference type="Proteomes" id="UP000320475"/>
    </source>
</evidence>
<feature type="compositionally biased region" description="Low complexity" evidence="9">
    <location>
        <begin position="796"/>
        <end position="806"/>
    </location>
</feature>
<dbReference type="PROSITE" id="PS01359">
    <property type="entry name" value="ZF_PHD_1"/>
    <property type="match status" value="1"/>
</dbReference>
<dbReference type="InterPro" id="IPR001965">
    <property type="entry name" value="Znf_PHD"/>
</dbReference>
<comment type="caution">
    <text evidence="12">The sequence shown here is derived from an EMBL/GenBank/DDBJ whole genome shotgun (WGS) entry which is preliminary data.</text>
</comment>
<dbReference type="SUPFAM" id="SSF57903">
    <property type="entry name" value="FYVE/PHD zinc finger"/>
    <property type="match status" value="1"/>
</dbReference>
<comment type="function">
    <text evidence="1">Negative regulator of transcription elongation.</text>
</comment>
<dbReference type="Pfam" id="PF00628">
    <property type="entry name" value="PHD"/>
    <property type="match status" value="1"/>
</dbReference>
<feature type="compositionally biased region" description="Basic and acidic residues" evidence="9">
    <location>
        <begin position="127"/>
        <end position="138"/>
    </location>
</feature>
<feature type="compositionally biased region" description="Polar residues" evidence="9">
    <location>
        <begin position="467"/>
        <end position="477"/>
    </location>
</feature>
<feature type="domain" description="PHD-type" evidence="10">
    <location>
        <begin position="47"/>
        <end position="99"/>
    </location>
</feature>
<evidence type="ECO:0000259" key="11">
    <source>
        <dbReference type="PROSITE" id="PS51321"/>
    </source>
</evidence>
<dbReference type="OrthoDB" id="436852at2759"/>
<dbReference type="AlphaFoldDB" id="A0A507CP68"/>
<dbReference type="GO" id="GO:0031564">
    <property type="term" value="P:transcription antitermination"/>
    <property type="evidence" value="ECO:0007669"/>
    <property type="project" value="TreeGrafter"/>
</dbReference>
<feature type="compositionally biased region" description="Low complexity" evidence="9">
    <location>
        <begin position="731"/>
        <end position="740"/>
    </location>
</feature>
<feature type="compositionally biased region" description="Low complexity" evidence="9">
    <location>
        <begin position="751"/>
        <end position="764"/>
    </location>
</feature>
<accession>A0A507CP68</accession>
<dbReference type="Pfam" id="PF07500">
    <property type="entry name" value="TFIIS_M"/>
    <property type="match status" value="1"/>
</dbReference>
<reference evidence="14 15" key="1">
    <citation type="journal article" date="2019" name="Sci. Rep.">
        <title>Comparative genomics of chytrid fungi reveal insights into the obligate biotrophic and pathogenic lifestyle of Synchytrium endobioticum.</title>
        <authorList>
            <person name="van de Vossenberg B.T.L.H."/>
            <person name="Warris S."/>
            <person name="Nguyen H.D.T."/>
            <person name="van Gent-Pelzer M.P.E."/>
            <person name="Joly D.L."/>
            <person name="van de Geest H.C."/>
            <person name="Bonants P.J.M."/>
            <person name="Smith D.S."/>
            <person name="Levesque C.A."/>
            <person name="van der Lee T.A.J."/>
        </authorList>
    </citation>
    <scope>NUCLEOTIDE SEQUENCE [LARGE SCALE GENOMIC DNA]</scope>
    <source>
        <strain evidence="12 15">LEV6574</strain>
        <strain evidence="13 14">MB42</strain>
    </source>
</reference>
<evidence type="ECO:0000256" key="5">
    <source>
        <dbReference type="ARBA" id="ARBA00022771"/>
    </source>
</evidence>
<dbReference type="PANTHER" id="PTHR11477">
    <property type="entry name" value="TRANSCRIPTION FACTOR S-II ZINC FINGER DOMAIN-CONTAINING PROTEIN"/>
    <property type="match status" value="1"/>
</dbReference>